<evidence type="ECO:0000259" key="2">
    <source>
        <dbReference type="PROSITE" id="PS51898"/>
    </source>
</evidence>
<evidence type="ECO:0000313" key="6">
    <source>
        <dbReference type="Proteomes" id="UP000014197"/>
    </source>
</evidence>
<dbReference type="InterPro" id="IPR011010">
    <property type="entry name" value="DNA_brk_join_enz"/>
</dbReference>
<dbReference type="Proteomes" id="UP000014197">
    <property type="component" value="Unassembled WGS sequence"/>
</dbReference>
<evidence type="ECO:0000313" key="4">
    <source>
        <dbReference type="EMBL" id="EOT63144.1"/>
    </source>
</evidence>
<organism evidence="3 5">
    <name type="scientific">Enterococcus haemoperoxidus ATCC BAA-382</name>
    <dbReference type="NCBI Taxonomy" id="1158608"/>
    <lineage>
        <taxon>Bacteria</taxon>
        <taxon>Bacillati</taxon>
        <taxon>Bacillota</taxon>
        <taxon>Bacilli</taxon>
        <taxon>Lactobacillales</taxon>
        <taxon>Enterococcaceae</taxon>
        <taxon>Enterococcus</taxon>
    </lineage>
</organism>
<dbReference type="Gene3D" id="1.10.443.10">
    <property type="entry name" value="Intergrase catalytic core"/>
    <property type="match status" value="1"/>
</dbReference>
<sequence length="83" mass="9682">MIYRTDIYQRSKRLAEKANLPNIGCHGFRHTHATLLFEAKVTAKEIQERLGHSEISMTLDIYTHITKEVEKETVKKLTNHISF</sequence>
<dbReference type="GO" id="GO:0003677">
    <property type="term" value="F:DNA binding"/>
    <property type="evidence" value="ECO:0007669"/>
    <property type="project" value="InterPro"/>
</dbReference>
<dbReference type="InterPro" id="IPR013762">
    <property type="entry name" value="Integrase-like_cat_sf"/>
</dbReference>
<accession>R2QUA2</accession>
<proteinExistence type="predicted"/>
<dbReference type="eggNOG" id="COG0582">
    <property type="taxonomic scope" value="Bacteria"/>
</dbReference>
<comment type="caution">
    <text evidence="3">The sequence shown here is derived from an EMBL/GenBank/DDBJ whole genome shotgun (WGS) entry which is preliminary data.</text>
</comment>
<dbReference type="AlphaFoldDB" id="R2QUA2"/>
<dbReference type="GO" id="GO:0006310">
    <property type="term" value="P:DNA recombination"/>
    <property type="evidence" value="ECO:0007669"/>
    <property type="project" value="UniProtKB-KW"/>
</dbReference>
<dbReference type="InterPro" id="IPR002104">
    <property type="entry name" value="Integrase_catalytic"/>
</dbReference>
<feature type="domain" description="Tyr recombinase" evidence="2">
    <location>
        <begin position="1"/>
        <end position="75"/>
    </location>
</feature>
<evidence type="ECO:0000313" key="3">
    <source>
        <dbReference type="EMBL" id="EOI00090.1"/>
    </source>
</evidence>
<name>R2QUA2_9ENTE</name>
<evidence type="ECO:0000256" key="1">
    <source>
        <dbReference type="ARBA" id="ARBA00023172"/>
    </source>
</evidence>
<dbReference type="EMBL" id="ASVY01000002">
    <property type="protein sequence ID" value="EOT63144.1"/>
    <property type="molecule type" value="Genomic_DNA"/>
</dbReference>
<dbReference type="Pfam" id="PF00589">
    <property type="entry name" value="Phage_integrase"/>
    <property type="match status" value="1"/>
</dbReference>
<evidence type="ECO:0000313" key="5">
    <source>
        <dbReference type="Proteomes" id="UP000013858"/>
    </source>
</evidence>
<protein>
    <recommendedName>
        <fullName evidence="2">Tyr recombinase domain-containing protein</fullName>
    </recommendedName>
</protein>
<gene>
    <name evidence="4" type="ORF">I583_02147</name>
    <name evidence="3" type="ORF">UAW_00264</name>
</gene>
<dbReference type="InterPro" id="IPR050090">
    <property type="entry name" value="Tyrosine_recombinase_XerCD"/>
</dbReference>
<keyword evidence="1" id="KW-0233">DNA recombination</keyword>
<dbReference type="EMBL" id="AJAR01000005">
    <property type="protein sequence ID" value="EOI00090.1"/>
    <property type="molecule type" value="Genomic_DNA"/>
</dbReference>
<reference evidence="4 6" key="2">
    <citation type="submission" date="2013-03" db="EMBL/GenBank/DDBJ databases">
        <title>The Genome Sequence of Enterococcus haemoperoxidus BAA-382 (PacBio/Illumina hybrid assembly).</title>
        <authorList>
            <consortium name="The Broad Institute Genomics Platform"/>
            <consortium name="The Broad Institute Genome Sequencing Center for Infectious Disease"/>
            <person name="Earl A."/>
            <person name="Russ C."/>
            <person name="Gilmore M."/>
            <person name="Surin D."/>
            <person name="Walker B."/>
            <person name="Young S."/>
            <person name="Zeng Q."/>
            <person name="Gargeya S."/>
            <person name="Fitzgerald M."/>
            <person name="Haas B."/>
            <person name="Abouelleil A."/>
            <person name="Allen A.W."/>
            <person name="Alvarado L."/>
            <person name="Arachchi H.M."/>
            <person name="Berlin A.M."/>
            <person name="Chapman S.B."/>
            <person name="Gainer-Dewar J."/>
            <person name="Goldberg J."/>
            <person name="Griggs A."/>
            <person name="Gujja S."/>
            <person name="Hansen M."/>
            <person name="Howarth C."/>
            <person name="Imamovic A."/>
            <person name="Ireland A."/>
            <person name="Larimer J."/>
            <person name="McCowan C."/>
            <person name="Murphy C."/>
            <person name="Pearson M."/>
            <person name="Poon T.W."/>
            <person name="Priest M."/>
            <person name="Roberts A."/>
            <person name="Saif S."/>
            <person name="Shea T."/>
            <person name="Sisk P."/>
            <person name="Sykes S."/>
            <person name="Wortman J."/>
            <person name="Nusbaum C."/>
            <person name="Birren B."/>
        </authorList>
    </citation>
    <scope>NUCLEOTIDE SEQUENCE [LARGE SCALE GENOMIC DNA]</scope>
    <source>
        <strain evidence="4 6">ATCC BAA-382</strain>
    </source>
</reference>
<dbReference type="STRING" id="155618.RV06_GL000662"/>
<dbReference type="GO" id="GO:0015074">
    <property type="term" value="P:DNA integration"/>
    <property type="evidence" value="ECO:0007669"/>
    <property type="project" value="InterPro"/>
</dbReference>
<keyword evidence="6" id="KW-1185">Reference proteome</keyword>
<dbReference type="SUPFAM" id="SSF56349">
    <property type="entry name" value="DNA breaking-rejoining enzymes"/>
    <property type="match status" value="1"/>
</dbReference>
<dbReference type="PROSITE" id="PS51898">
    <property type="entry name" value="TYR_RECOMBINASE"/>
    <property type="match status" value="1"/>
</dbReference>
<dbReference type="PANTHER" id="PTHR30349:SF91">
    <property type="entry name" value="INTA PROTEIN"/>
    <property type="match status" value="1"/>
</dbReference>
<dbReference type="PATRIC" id="fig|1158608.3.peg.243"/>
<dbReference type="PANTHER" id="PTHR30349">
    <property type="entry name" value="PHAGE INTEGRASE-RELATED"/>
    <property type="match status" value="1"/>
</dbReference>
<dbReference type="Proteomes" id="UP000013858">
    <property type="component" value="Unassembled WGS sequence"/>
</dbReference>
<reference evidence="3 5" key="1">
    <citation type="submission" date="2013-02" db="EMBL/GenBank/DDBJ databases">
        <title>The Genome Sequence of Enterococcus haemoperoxidus BAA-382.</title>
        <authorList>
            <consortium name="The Broad Institute Genome Sequencing Platform"/>
            <consortium name="The Broad Institute Genome Sequencing Center for Infectious Disease"/>
            <person name="Earl A.M."/>
            <person name="Gilmore M.S."/>
            <person name="Lebreton F."/>
            <person name="Walker B."/>
            <person name="Young S.K."/>
            <person name="Zeng Q."/>
            <person name="Gargeya S."/>
            <person name="Fitzgerald M."/>
            <person name="Haas B."/>
            <person name="Abouelleil A."/>
            <person name="Alvarado L."/>
            <person name="Arachchi H.M."/>
            <person name="Berlin A.M."/>
            <person name="Chapman S.B."/>
            <person name="Dewar J."/>
            <person name="Goldberg J."/>
            <person name="Griggs A."/>
            <person name="Gujja S."/>
            <person name="Hansen M."/>
            <person name="Howarth C."/>
            <person name="Imamovic A."/>
            <person name="Larimer J."/>
            <person name="McCowan C."/>
            <person name="Murphy C."/>
            <person name="Neiman D."/>
            <person name="Pearson M."/>
            <person name="Priest M."/>
            <person name="Roberts A."/>
            <person name="Saif S."/>
            <person name="Shea T."/>
            <person name="Sisk P."/>
            <person name="Sykes S."/>
            <person name="Wortman J."/>
            <person name="Nusbaum C."/>
            <person name="Birren B."/>
        </authorList>
    </citation>
    <scope>NUCLEOTIDE SEQUENCE [LARGE SCALE GENOMIC DNA]</scope>
    <source>
        <strain evidence="3 5">ATCC BAA-382</strain>
    </source>
</reference>